<comment type="caution">
    <text evidence="2">The sequence shown here is derived from an EMBL/GenBank/DDBJ whole genome shotgun (WGS) entry which is preliminary data.</text>
</comment>
<name>A0A916QF97_9BACL</name>
<keyword evidence="1" id="KW-0446">Lipid-binding</keyword>
<dbReference type="InterPro" id="IPR050270">
    <property type="entry name" value="DegV_domain_contain"/>
</dbReference>
<dbReference type="Gene3D" id="3.40.50.10170">
    <property type="match status" value="1"/>
</dbReference>
<protein>
    <recommendedName>
        <fullName evidence="4">EDD domain protein, DegV family</fullName>
    </recommendedName>
</protein>
<dbReference type="NCBIfam" id="TIGR00762">
    <property type="entry name" value="DegV"/>
    <property type="match status" value="1"/>
</dbReference>
<dbReference type="GO" id="GO:0008289">
    <property type="term" value="F:lipid binding"/>
    <property type="evidence" value="ECO:0007669"/>
    <property type="project" value="UniProtKB-KW"/>
</dbReference>
<reference evidence="2" key="1">
    <citation type="submission" date="2020-08" db="EMBL/GenBank/DDBJ databases">
        <authorList>
            <person name="Uke A."/>
            <person name="Chhe C."/>
            <person name="Baramee S."/>
            <person name="Kosugi A."/>
        </authorList>
    </citation>
    <scope>NUCLEOTIDE SEQUENCE</scope>
    <source>
        <strain evidence="2">DA-C8</strain>
    </source>
</reference>
<dbReference type="Proteomes" id="UP000654993">
    <property type="component" value="Unassembled WGS sequence"/>
</dbReference>
<evidence type="ECO:0008006" key="4">
    <source>
        <dbReference type="Google" id="ProtNLM"/>
    </source>
</evidence>
<evidence type="ECO:0000313" key="3">
    <source>
        <dbReference type="Proteomes" id="UP000654993"/>
    </source>
</evidence>
<evidence type="ECO:0000313" key="2">
    <source>
        <dbReference type="EMBL" id="GFR37869.1"/>
    </source>
</evidence>
<dbReference type="Gene3D" id="3.30.1180.10">
    <property type="match status" value="1"/>
</dbReference>
<dbReference type="InterPro" id="IPR003797">
    <property type="entry name" value="DegV"/>
</dbReference>
<dbReference type="PROSITE" id="PS51482">
    <property type="entry name" value="DEGV"/>
    <property type="match status" value="1"/>
</dbReference>
<proteinExistence type="predicted"/>
<dbReference type="InterPro" id="IPR043168">
    <property type="entry name" value="DegV_C"/>
</dbReference>
<dbReference type="AlphaFoldDB" id="A0A916QF97"/>
<reference evidence="2" key="2">
    <citation type="journal article" date="2021" name="Data Brief">
        <title>Draft genome sequence data of the facultative, thermophilic, xylanolytic bacterium Paenibacillus sp. strain DA-C8.</title>
        <authorList>
            <person name="Chhe C."/>
            <person name="Uke A."/>
            <person name="Baramee S."/>
            <person name="Ungkulpasvich U."/>
            <person name="Tachaapaikoon C."/>
            <person name="Pason P."/>
            <person name="Waeonukul R."/>
            <person name="Ratanakhanokchai K."/>
            <person name="Kosugi A."/>
        </authorList>
    </citation>
    <scope>NUCLEOTIDE SEQUENCE</scope>
    <source>
        <strain evidence="2">DA-C8</strain>
    </source>
</reference>
<organism evidence="2 3">
    <name type="scientific">Insulibacter thermoxylanivorax</name>
    <dbReference type="NCBI Taxonomy" id="2749268"/>
    <lineage>
        <taxon>Bacteria</taxon>
        <taxon>Bacillati</taxon>
        <taxon>Bacillota</taxon>
        <taxon>Bacilli</taxon>
        <taxon>Bacillales</taxon>
        <taxon>Paenibacillaceae</taxon>
        <taxon>Insulibacter</taxon>
    </lineage>
</organism>
<dbReference type="RefSeq" id="WP_200966145.1">
    <property type="nucleotide sequence ID" value="NZ_BMAQ01000008.1"/>
</dbReference>
<dbReference type="PANTHER" id="PTHR33434">
    <property type="entry name" value="DEGV DOMAIN-CONTAINING PROTEIN DR_1986-RELATED"/>
    <property type="match status" value="1"/>
</dbReference>
<gene>
    <name evidence="2" type="ORF">PRECH8_11650</name>
</gene>
<accession>A0A916QF97</accession>
<dbReference type="Pfam" id="PF02645">
    <property type="entry name" value="DegV"/>
    <property type="match status" value="1"/>
</dbReference>
<keyword evidence="3" id="KW-1185">Reference proteome</keyword>
<dbReference type="SUPFAM" id="SSF82549">
    <property type="entry name" value="DAK1/DegV-like"/>
    <property type="match status" value="1"/>
</dbReference>
<dbReference type="EMBL" id="BMAQ01000008">
    <property type="protein sequence ID" value="GFR37869.1"/>
    <property type="molecule type" value="Genomic_DNA"/>
</dbReference>
<evidence type="ECO:0000256" key="1">
    <source>
        <dbReference type="ARBA" id="ARBA00023121"/>
    </source>
</evidence>
<dbReference type="PANTHER" id="PTHR33434:SF2">
    <property type="entry name" value="FATTY ACID-BINDING PROTEIN TM_1468"/>
    <property type="match status" value="1"/>
</dbReference>
<sequence>MIKITADSTCDLSPEIIESLGIQIVPLHIVVGDKTFDDGVNIKPEDIFRYTEEEGIHCKTAAANLFEYTNLFQELSSQYEAVIHINISSEFSSSHQNAKMAAAEFDNVYVVDSRNLSTGSGHLVMDAALMAKEGYSAEEICRKLEETAAKVEASFVIDKLDYLHKGGRCSGLEAFGAKLLQIKPCIEVVDGKMQVGKKYRGNLARCLDNYVKDRLSGRTDIDYSRIFITYSSIPEDVLEKVKESVASFGPFEEIIVTRAGCTITSHCGPNTLGILFKRKE</sequence>